<dbReference type="EMBL" id="LR134289">
    <property type="protein sequence ID" value="VEE09969.1"/>
    <property type="molecule type" value="Genomic_DNA"/>
</dbReference>
<organism evidence="1 2">
    <name type="scientific">Chryseobacterium gleum</name>
    <name type="common">Flavobacterium gleum</name>
    <dbReference type="NCBI Taxonomy" id="250"/>
    <lineage>
        <taxon>Bacteria</taxon>
        <taxon>Pseudomonadati</taxon>
        <taxon>Bacteroidota</taxon>
        <taxon>Flavobacteriia</taxon>
        <taxon>Flavobacteriales</taxon>
        <taxon>Weeksellaceae</taxon>
        <taxon>Chryseobacterium group</taxon>
        <taxon>Chryseobacterium</taxon>
    </lineage>
</organism>
<name>A0A448B608_CHRGE</name>
<reference evidence="1 2" key="1">
    <citation type="submission" date="2018-12" db="EMBL/GenBank/DDBJ databases">
        <authorList>
            <consortium name="Pathogen Informatics"/>
        </authorList>
    </citation>
    <scope>NUCLEOTIDE SEQUENCE [LARGE SCALE GENOMIC DNA]</scope>
    <source>
        <strain evidence="1 2">NCTC11432</strain>
    </source>
</reference>
<dbReference type="RefSeq" id="WP_002982568.1">
    <property type="nucleotide sequence ID" value="NZ_CP068486.1"/>
</dbReference>
<dbReference type="KEGG" id="cgle:NCTC11432_03544"/>
<proteinExistence type="predicted"/>
<dbReference type="Proteomes" id="UP000279227">
    <property type="component" value="Chromosome"/>
</dbReference>
<dbReference type="AlphaFoldDB" id="A0A448B608"/>
<dbReference type="GeneID" id="93019396"/>
<evidence type="ECO:0000313" key="1">
    <source>
        <dbReference type="EMBL" id="VEE09969.1"/>
    </source>
</evidence>
<accession>A0A448B608</accession>
<sequence length="79" mass="9279">MESKTFKISYLLDELSREDFYGYKLVDYWDADTEALGLQKGNVVIYISTFDFSQTGHYDIIIEESETSKILKEGQYIIY</sequence>
<gene>
    <name evidence="1" type="ORF">NCTC11432_03544</name>
</gene>
<dbReference type="OrthoDB" id="982884at2"/>
<evidence type="ECO:0000313" key="2">
    <source>
        <dbReference type="Proteomes" id="UP000279227"/>
    </source>
</evidence>
<protein>
    <submittedName>
        <fullName evidence="1">Uncharacterized protein</fullName>
    </submittedName>
</protein>